<evidence type="ECO:0000313" key="7">
    <source>
        <dbReference type="EMBL" id="SHL03114.1"/>
    </source>
</evidence>
<sequence length="1440" mass="154479">MKKLLKKSISFFLSLSLVLGLATTPSMVAKATASGGETTTFDNFEEDVDFIRNQSAQNGLSCDVNGYKFTMYTTSDLPDSSLSVEYKLIGGSYGKYLRAWIDCYPDNDEVDRLIHKLVISRSDGKSFDLDSVVLAYCDVYTSYTDIKLTGYKKDIPVDDAIANQSGNSIKYKEYSGGDNLIYDLSDKSAFKGIDSFVISGGLSSKVNVGYFIKSITASEHQETTNTAPTAKNVNITPDSYGEYLDGIYDFQDADGDDEGESSFQWYRSDDLNGTNETAISGETAKRYIIQEEDFKKYLRFEVTPKDAGGLAGTPVKSGYFEIMQYNNPVDAELNALKVAIESYTAGGNTGLFQAEVNKEDKTVTVTGIASMAGQTLALTIPAGVKVIWDANFNGNGNDIVDLLRINGAGSFELGENGALTMVDYSGLYDHNALKAGDEISSILIKGGAIDVPSGHAIYTSGENTSVEVSGGGLNSFKGDTIYTVGSHSVVKISGGGVYSSDGASINSNGDVLISGGKVDNNKGWAVYSGGNVSISGKAFVTSGQGVAIELKKAGTIEVIGGIVFACSDMNSNAVSVYKVPRYSQILTGEGYGTMISWERTNKNVTYAYGTKKDLYIFNSKSVVKWTIENNKPGIMVDNGNYKRFIPVLSVTVTGAPEAPVNRTVTFEYGDRDPIKESVPDGTSLGSDIWPADPVRAGYTFEGWYTGENGSGTAFTSNTAVNTDIIVFAKWAPVTENPGNITVTSVTIKSAPVKTTYHEGEALDLSGLVVTLNKSDGSSEDVPYEDFGTKGITTNPANGKELITESSVVIITYTTDNRDVLQKLTITPAGAENHTVTFQYGGLDTITKSAHDGTGLGSDNWPADPVKAGYTFDGWFTGENGTGSAFTSGTIINADITVYAKWTADIIESPGNNNPGTPSTGTPSTGTPSAGAQTAGTEQITVDVKQGNTNSIASQITIERTTKENGEKSDKVTYQSDKAAETVQKLKAEGKDTARIVIPDEKDEVSETRVNVSVASLETLADGGISLQIDTEEAKVSLPKESVKSASQLLTDALYFRLVPVKNDAEKKTISNQARLNAALVSSNTNAAVSVIGNPITIETNMPSADTEIILPLTGITIPASTAAREDFIKQLAVYIEHSDGDKELVQGELVEYKEGLYGIHFHITKFSTFTVVKTDAFLKSAAKEITRITVPSNAVIKGSSITASVSNEISSLTVKAAVSKNAAWKLYTDKALKKEAAKGKLVLKTGVNTSYIKVTAQNKTTKVYKLSITRNKSAKAVITKVLIPEKAAIKGNTITAAVAKEMTSLTINAKVSSKATLKLYSDKALKKELPNSKVDLKEGTNTVYLKVTAENGTSSKVYTLKITRKVQVYKSHVNLGLIGSKDYANNVAEIFEQDYKGTNVVVEKKGEYYLVSIDFKDETAAKTACEDMIRRGYIINYYFK</sequence>
<feature type="compositionally biased region" description="Low complexity" evidence="2">
    <location>
        <begin position="908"/>
        <end position="928"/>
    </location>
</feature>
<feature type="domain" description="Cadherin-like beta-sandwich-like" evidence="5">
    <location>
        <begin position="1293"/>
        <end position="1365"/>
    </location>
</feature>
<name>A0A1M6XAY2_9FIRM</name>
<dbReference type="EMBL" id="FRAC01000022">
    <property type="protein sequence ID" value="SHL03114.1"/>
    <property type="molecule type" value="Genomic_DNA"/>
</dbReference>
<dbReference type="Pfam" id="PF09479">
    <property type="entry name" value="Flg_new"/>
    <property type="match status" value="2"/>
</dbReference>
<dbReference type="Pfam" id="PF07523">
    <property type="entry name" value="Big_3"/>
    <property type="match status" value="1"/>
</dbReference>
<dbReference type="OrthoDB" id="9807519at2"/>
<evidence type="ECO:0000256" key="3">
    <source>
        <dbReference type="SAM" id="SignalP"/>
    </source>
</evidence>
<gene>
    <name evidence="7" type="ORF">SAMN02745136_03902</name>
</gene>
<feature type="domain" description="AIR9-like A9" evidence="6">
    <location>
        <begin position="255"/>
        <end position="315"/>
    </location>
</feature>
<dbReference type="Pfam" id="PF12733">
    <property type="entry name" value="Cadherin-like"/>
    <property type="match status" value="2"/>
</dbReference>
<evidence type="ECO:0000256" key="1">
    <source>
        <dbReference type="ARBA" id="ARBA00004196"/>
    </source>
</evidence>
<dbReference type="InterPro" id="IPR056284">
    <property type="entry name" value="AIR9-like_A9"/>
</dbReference>
<dbReference type="InterPro" id="IPR042229">
    <property type="entry name" value="Listeria/Bacterioides_rpt_sf"/>
</dbReference>
<feature type="chain" id="PRO_5012500439" evidence="3">
    <location>
        <begin position="29"/>
        <end position="1440"/>
    </location>
</feature>
<dbReference type="Proteomes" id="UP000184386">
    <property type="component" value="Unassembled WGS sequence"/>
</dbReference>
<dbReference type="RefSeq" id="WP_073278535.1">
    <property type="nucleotide sequence ID" value="NZ_FRAC01000022.1"/>
</dbReference>
<feature type="domain" description="Cadherin-like beta-sandwich-like" evidence="5">
    <location>
        <begin position="1201"/>
        <end position="1270"/>
    </location>
</feature>
<dbReference type="GO" id="GO:0030313">
    <property type="term" value="C:cell envelope"/>
    <property type="evidence" value="ECO:0007669"/>
    <property type="project" value="UniProtKB-SubCell"/>
</dbReference>
<dbReference type="STRING" id="1121322.SAMN02745136_03902"/>
<evidence type="ECO:0000256" key="2">
    <source>
        <dbReference type="SAM" id="MobiDB-lite"/>
    </source>
</evidence>
<evidence type="ECO:0000259" key="4">
    <source>
        <dbReference type="Pfam" id="PF07523"/>
    </source>
</evidence>
<organism evidence="7 8">
    <name type="scientific">Anaerocolumna jejuensis DSM 15929</name>
    <dbReference type="NCBI Taxonomy" id="1121322"/>
    <lineage>
        <taxon>Bacteria</taxon>
        <taxon>Bacillati</taxon>
        <taxon>Bacillota</taxon>
        <taxon>Clostridia</taxon>
        <taxon>Lachnospirales</taxon>
        <taxon>Lachnospiraceae</taxon>
        <taxon>Anaerocolumna</taxon>
    </lineage>
</organism>
<dbReference type="Gene3D" id="2.60.40.3630">
    <property type="match status" value="1"/>
</dbReference>
<evidence type="ECO:0000313" key="8">
    <source>
        <dbReference type="Proteomes" id="UP000184386"/>
    </source>
</evidence>
<protein>
    <submittedName>
        <fullName evidence="7">Listeria/Bacterioides repeat-containing protein</fullName>
    </submittedName>
</protein>
<feature type="signal peptide" evidence="3">
    <location>
        <begin position="1"/>
        <end position="28"/>
    </location>
</feature>
<dbReference type="Gene3D" id="2.60.40.2700">
    <property type="match status" value="1"/>
</dbReference>
<dbReference type="NCBIfam" id="TIGR02543">
    <property type="entry name" value="List_Bact_rpt"/>
    <property type="match status" value="2"/>
</dbReference>
<accession>A0A1M6XAY2</accession>
<keyword evidence="3" id="KW-0732">Signal</keyword>
<evidence type="ECO:0000259" key="5">
    <source>
        <dbReference type="Pfam" id="PF12733"/>
    </source>
</evidence>
<proteinExistence type="predicted"/>
<feature type="region of interest" description="Disordered" evidence="2">
    <location>
        <begin position="908"/>
        <end position="935"/>
    </location>
</feature>
<comment type="subcellular location">
    <subcellularLocation>
        <location evidence="1">Cell envelope</location>
    </subcellularLocation>
</comment>
<keyword evidence="8" id="KW-1185">Reference proteome</keyword>
<feature type="domain" description="Ig-like" evidence="4">
    <location>
        <begin position="751"/>
        <end position="797"/>
    </location>
</feature>
<dbReference type="Gene3D" id="2.60.40.4270">
    <property type="entry name" value="Listeria-Bacteroides repeat domain"/>
    <property type="match status" value="1"/>
</dbReference>
<reference evidence="7 8" key="1">
    <citation type="submission" date="2016-11" db="EMBL/GenBank/DDBJ databases">
        <authorList>
            <person name="Jaros S."/>
            <person name="Januszkiewicz K."/>
            <person name="Wedrychowicz H."/>
        </authorList>
    </citation>
    <scope>NUCLEOTIDE SEQUENCE [LARGE SCALE GENOMIC DNA]</scope>
    <source>
        <strain evidence="7 8">DSM 15929</strain>
    </source>
</reference>
<dbReference type="InterPro" id="IPR013378">
    <property type="entry name" value="InlB-like_B-rpt"/>
</dbReference>
<evidence type="ECO:0000259" key="6">
    <source>
        <dbReference type="Pfam" id="PF23197"/>
    </source>
</evidence>
<dbReference type="InterPro" id="IPR022038">
    <property type="entry name" value="Ig-like_bact"/>
</dbReference>
<dbReference type="InterPro" id="IPR025883">
    <property type="entry name" value="Cadherin-like_domain"/>
</dbReference>
<dbReference type="Pfam" id="PF23197">
    <property type="entry name" value="IG_AIR9"/>
    <property type="match status" value="1"/>
</dbReference>